<keyword evidence="3" id="KW-1185">Reference proteome</keyword>
<dbReference type="AlphaFoldDB" id="A0A4S8KLN5"/>
<evidence type="ECO:0000313" key="2">
    <source>
        <dbReference type="EMBL" id="THU76429.1"/>
    </source>
</evidence>
<evidence type="ECO:0000256" key="1">
    <source>
        <dbReference type="SAM" id="MobiDB-lite"/>
    </source>
</evidence>
<feature type="compositionally biased region" description="Polar residues" evidence="1">
    <location>
        <begin position="240"/>
        <end position="254"/>
    </location>
</feature>
<reference evidence="2 3" key="1">
    <citation type="journal article" date="2019" name="Nat. Ecol. Evol.">
        <title>Megaphylogeny resolves global patterns of mushroom evolution.</title>
        <authorList>
            <person name="Varga T."/>
            <person name="Krizsan K."/>
            <person name="Foldi C."/>
            <person name="Dima B."/>
            <person name="Sanchez-Garcia M."/>
            <person name="Sanchez-Ramirez S."/>
            <person name="Szollosi G.J."/>
            <person name="Szarkandi J.G."/>
            <person name="Papp V."/>
            <person name="Albert L."/>
            <person name="Andreopoulos W."/>
            <person name="Angelini C."/>
            <person name="Antonin V."/>
            <person name="Barry K.W."/>
            <person name="Bougher N.L."/>
            <person name="Buchanan P."/>
            <person name="Buyck B."/>
            <person name="Bense V."/>
            <person name="Catcheside P."/>
            <person name="Chovatia M."/>
            <person name="Cooper J."/>
            <person name="Damon W."/>
            <person name="Desjardin D."/>
            <person name="Finy P."/>
            <person name="Geml J."/>
            <person name="Haridas S."/>
            <person name="Hughes K."/>
            <person name="Justo A."/>
            <person name="Karasinski D."/>
            <person name="Kautmanova I."/>
            <person name="Kiss B."/>
            <person name="Kocsube S."/>
            <person name="Kotiranta H."/>
            <person name="LaButti K.M."/>
            <person name="Lechner B.E."/>
            <person name="Liimatainen K."/>
            <person name="Lipzen A."/>
            <person name="Lukacs Z."/>
            <person name="Mihaltcheva S."/>
            <person name="Morgado L.N."/>
            <person name="Niskanen T."/>
            <person name="Noordeloos M.E."/>
            <person name="Ohm R.A."/>
            <person name="Ortiz-Santana B."/>
            <person name="Ovrebo C."/>
            <person name="Racz N."/>
            <person name="Riley R."/>
            <person name="Savchenko A."/>
            <person name="Shiryaev A."/>
            <person name="Soop K."/>
            <person name="Spirin V."/>
            <person name="Szebenyi C."/>
            <person name="Tomsovsky M."/>
            <person name="Tulloss R.E."/>
            <person name="Uehling J."/>
            <person name="Grigoriev I.V."/>
            <person name="Vagvolgyi C."/>
            <person name="Papp T."/>
            <person name="Martin F.M."/>
            <person name="Miettinen O."/>
            <person name="Hibbett D.S."/>
            <person name="Nagy L.G."/>
        </authorList>
    </citation>
    <scope>NUCLEOTIDE SEQUENCE [LARGE SCALE GENOMIC DNA]</scope>
    <source>
        <strain evidence="2 3">CBS 962.96</strain>
    </source>
</reference>
<evidence type="ECO:0000313" key="3">
    <source>
        <dbReference type="Proteomes" id="UP000297245"/>
    </source>
</evidence>
<feature type="region of interest" description="Disordered" evidence="1">
    <location>
        <begin position="228"/>
        <end position="254"/>
    </location>
</feature>
<feature type="compositionally biased region" description="Acidic residues" evidence="1">
    <location>
        <begin position="598"/>
        <end position="615"/>
    </location>
</feature>
<accession>A0A4S8KLN5</accession>
<dbReference type="Proteomes" id="UP000297245">
    <property type="component" value="Unassembled WGS sequence"/>
</dbReference>
<feature type="region of interest" description="Disordered" evidence="1">
    <location>
        <begin position="556"/>
        <end position="622"/>
    </location>
</feature>
<sequence length="622" mass="72871">MSRQKVRLGTVNDFKMRISRQRHDSIHHQAKVRNARKLIFQDGYGVESMAVKGILDIESLTPIQNAWSLRLYEHGFDHFLMHPSDMLHMWSVGKEKDIFAASVRLLYTCSDDLVTEMDQRFRQVPTFGKRVVRKFRNNVSAMKKLAGRDYNNITICAMPCIEELFINVGMEELMQELFFVSATWYSFADLRLHTDSTLEFFKSTTTNLGHILRQFTKQANKHPMVELPEEAASRHRRNPKQNVSTPKSKKFSNSTPKTHFLGDFVRSIKYFGTTDSYDTSIGENQHQQVKGYYERTNKQDHEAQIACHDHRTMLLHDIRERNRLHSTRKQIALTESHNEPLPYTDPEAKYHMAFGKQFFLDLNDLEYDKDIALKVVRINYTTYDLRRNQDSINPRTHPDIMVLSPPDSIHPFIYGRVIGIFHCNVQLKKTARFKAIRHHRVDFLWVRWYQYDSNYPSGWQAKRTTSTQRYLSSTSIARQYEAITPDGSCKIETNDWKFYYVNIFSDCDMTMLFLGGGIGHQHLFEHLTRFAEDAKINEQVLPCYNEDSDEIDQFIDSSEEGSNNDSDDDMLVENEEEVEDDEAEITEEEDIIDKGLNEEDDYDNKELDLDPEDNDVVYNSDW</sequence>
<feature type="compositionally biased region" description="Acidic residues" evidence="1">
    <location>
        <begin position="565"/>
        <end position="591"/>
    </location>
</feature>
<organism evidence="2 3">
    <name type="scientific">Dendrothele bispora (strain CBS 962.96)</name>
    <dbReference type="NCBI Taxonomy" id="1314807"/>
    <lineage>
        <taxon>Eukaryota</taxon>
        <taxon>Fungi</taxon>
        <taxon>Dikarya</taxon>
        <taxon>Basidiomycota</taxon>
        <taxon>Agaricomycotina</taxon>
        <taxon>Agaricomycetes</taxon>
        <taxon>Agaricomycetidae</taxon>
        <taxon>Agaricales</taxon>
        <taxon>Agaricales incertae sedis</taxon>
        <taxon>Dendrothele</taxon>
    </lineage>
</organism>
<gene>
    <name evidence="2" type="ORF">K435DRAFT_813415</name>
</gene>
<name>A0A4S8KLN5_DENBC</name>
<proteinExistence type="predicted"/>
<protein>
    <submittedName>
        <fullName evidence="2">Uncharacterized protein</fullName>
    </submittedName>
</protein>
<dbReference type="EMBL" id="ML180927">
    <property type="protein sequence ID" value="THU76429.1"/>
    <property type="molecule type" value="Genomic_DNA"/>
</dbReference>
<dbReference type="OrthoDB" id="2687259at2759"/>